<name>A0A2B4SLK8_STYPI</name>
<keyword evidence="2" id="KW-1185">Reference proteome</keyword>
<dbReference type="Proteomes" id="UP000225706">
    <property type="component" value="Unassembled WGS sequence"/>
</dbReference>
<proteinExistence type="predicted"/>
<dbReference type="EMBL" id="LSMT01000066">
    <property type="protein sequence ID" value="PFX29372.1"/>
    <property type="molecule type" value="Genomic_DNA"/>
</dbReference>
<reference evidence="2" key="1">
    <citation type="journal article" date="2017" name="bioRxiv">
        <title>Comparative analysis of the genomes of Stylophora pistillata and Acropora digitifera provides evidence for extensive differences between species of corals.</title>
        <authorList>
            <person name="Voolstra C.R."/>
            <person name="Li Y."/>
            <person name="Liew Y.J."/>
            <person name="Baumgarten S."/>
            <person name="Zoccola D."/>
            <person name="Flot J.-F."/>
            <person name="Tambutte S."/>
            <person name="Allemand D."/>
            <person name="Aranda M."/>
        </authorList>
    </citation>
    <scope>NUCLEOTIDE SEQUENCE [LARGE SCALE GENOMIC DNA]</scope>
</reference>
<protein>
    <submittedName>
        <fullName evidence="1">Uncharacterized protein</fullName>
    </submittedName>
</protein>
<sequence>MSYTRGLDQRIFEMSSWNENEVEIHLKFYSVLNVQNVLDRSFMACLGVSCLHWARTMFPDCFCPTEGFFSLVLRSRQAAHKTDLYVNHCKS</sequence>
<comment type="caution">
    <text evidence="1">The sequence shown here is derived from an EMBL/GenBank/DDBJ whole genome shotgun (WGS) entry which is preliminary data.</text>
</comment>
<organism evidence="1 2">
    <name type="scientific">Stylophora pistillata</name>
    <name type="common">Smooth cauliflower coral</name>
    <dbReference type="NCBI Taxonomy" id="50429"/>
    <lineage>
        <taxon>Eukaryota</taxon>
        <taxon>Metazoa</taxon>
        <taxon>Cnidaria</taxon>
        <taxon>Anthozoa</taxon>
        <taxon>Hexacorallia</taxon>
        <taxon>Scleractinia</taxon>
        <taxon>Astrocoeniina</taxon>
        <taxon>Pocilloporidae</taxon>
        <taxon>Stylophora</taxon>
    </lineage>
</organism>
<evidence type="ECO:0000313" key="1">
    <source>
        <dbReference type="EMBL" id="PFX29372.1"/>
    </source>
</evidence>
<accession>A0A2B4SLK8</accession>
<gene>
    <name evidence="1" type="ORF">AWC38_SpisGene5810</name>
</gene>
<evidence type="ECO:0000313" key="2">
    <source>
        <dbReference type="Proteomes" id="UP000225706"/>
    </source>
</evidence>
<dbReference type="AlphaFoldDB" id="A0A2B4SLK8"/>